<organism evidence="2 3">
    <name type="scientific">Azoarcus indigens</name>
    <dbReference type="NCBI Taxonomy" id="29545"/>
    <lineage>
        <taxon>Bacteria</taxon>
        <taxon>Pseudomonadati</taxon>
        <taxon>Pseudomonadota</taxon>
        <taxon>Betaproteobacteria</taxon>
        <taxon>Rhodocyclales</taxon>
        <taxon>Zoogloeaceae</taxon>
        <taxon>Azoarcus</taxon>
    </lineage>
</organism>
<gene>
    <name evidence="2" type="ORF">C7389_114105</name>
</gene>
<evidence type="ECO:0000256" key="1">
    <source>
        <dbReference type="SAM" id="MobiDB-lite"/>
    </source>
</evidence>
<dbReference type="GO" id="GO:0009399">
    <property type="term" value="P:nitrogen fixation"/>
    <property type="evidence" value="ECO:0007669"/>
    <property type="project" value="InterPro"/>
</dbReference>
<proteinExistence type="predicted"/>
<feature type="region of interest" description="Disordered" evidence="1">
    <location>
        <begin position="1"/>
        <end position="27"/>
    </location>
</feature>
<accession>A0A4R6DWI6</accession>
<evidence type="ECO:0000313" key="3">
    <source>
        <dbReference type="Proteomes" id="UP000295129"/>
    </source>
</evidence>
<reference evidence="2 3" key="1">
    <citation type="submission" date="2019-03" db="EMBL/GenBank/DDBJ databases">
        <title>Genomic Encyclopedia of Type Strains, Phase IV (KMG-IV): sequencing the most valuable type-strain genomes for metagenomic binning, comparative biology and taxonomic classification.</title>
        <authorList>
            <person name="Goeker M."/>
        </authorList>
    </citation>
    <scope>NUCLEOTIDE SEQUENCE [LARGE SCALE GENOMIC DNA]</scope>
    <source>
        <strain evidence="2 3">DSM 12121</strain>
    </source>
</reference>
<comment type="caution">
    <text evidence="2">The sequence shown here is derived from an EMBL/GenBank/DDBJ whole genome shotgun (WGS) entry which is preliminary data.</text>
</comment>
<sequence>MTVFKEEKFHPTKASAGVSSSEGRRCSDNAPTLCKANNIPFEPTAEQLRLSVPAGRRRRVNRCNLPPEALASLAFQLGPQALELDGVLPLHQSLFRQLDDSADTEERAQRFQSYMNAHFLLDDAPAQGLSDNARMDRSRLDYLRLLRGWLFDSEGREGAVLKAWVESRFGLLATFHRRRLEGDDTPARTAFDREAAGGLYGTGALEAQVDLLYAWAQYELRRRLPGHSHLTLYRGFSGQQVMEPLVRLEHGRSLVALNNLSSFSSNRERADEFGDRIVACAIPLEKVLAFTRLLPGRLQGEDEYLVIGGVVMVEQLA</sequence>
<keyword evidence="2" id="KW-0808">Transferase</keyword>
<dbReference type="Pfam" id="PF07357">
    <property type="entry name" value="DRAT"/>
    <property type="match status" value="1"/>
</dbReference>
<dbReference type="AlphaFoldDB" id="A0A4R6DWI6"/>
<dbReference type="Proteomes" id="UP000295129">
    <property type="component" value="Unassembled WGS sequence"/>
</dbReference>
<dbReference type="OrthoDB" id="183043at2"/>
<keyword evidence="3" id="KW-1185">Reference proteome</keyword>
<dbReference type="InterPro" id="IPR009953">
    <property type="entry name" value="DRA_trans"/>
</dbReference>
<name>A0A4R6DWI6_9RHOO</name>
<evidence type="ECO:0000313" key="2">
    <source>
        <dbReference type="EMBL" id="TDN48718.1"/>
    </source>
</evidence>
<dbReference type="GO" id="GO:0030701">
    <property type="term" value="F:NAD+-dinitrogen-reductase ADP-D-ribosyltransferase activity"/>
    <property type="evidence" value="ECO:0007669"/>
    <property type="project" value="InterPro"/>
</dbReference>
<feature type="compositionally biased region" description="Basic and acidic residues" evidence="1">
    <location>
        <begin position="1"/>
        <end position="10"/>
    </location>
</feature>
<protein>
    <submittedName>
        <fullName evidence="2">NAD+--dinitrogen-reductase ADP-D-ribosyltransferase</fullName>
    </submittedName>
</protein>
<dbReference type="EMBL" id="SNVV01000014">
    <property type="protein sequence ID" value="TDN48718.1"/>
    <property type="molecule type" value="Genomic_DNA"/>
</dbReference>